<accession>A0A1E1IWX5</accession>
<dbReference type="EMBL" id="CALQ01000928">
    <property type="protein sequence ID" value="CCM15782.1"/>
    <property type="molecule type" value="Genomic_DNA"/>
</dbReference>
<proteinExistence type="predicted"/>
<sequence length="148" mass="15675">MSLSLCVGGYVHSGASLAPVKGPRRVLTLRLCCLGCVCTLYFPPVCPPTRPPYPLLLCPCVLCTMSPTLCTSGHLHSSRSSQLAKGKQGCSSNAARVSLRVGARVCETVGRGSQVKTHRKVRNALSGCDPHPKGWHTCLGAHTHTLSL</sequence>
<reference evidence="1" key="1">
    <citation type="submission" date="2012-08" db="EMBL/GenBank/DDBJ databases">
        <title>Comparative genomics of metastatic and non-metastatic Leishmania guyanensis provides insights into polygenic factors involved in Leishmania RNA virus infection.</title>
        <authorList>
            <person name="Smith D."/>
            <person name="Hertz-Fowler C."/>
            <person name="Martin R."/>
            <person name="Dickens N."/>
            <person name="Fasel N."/>
            <person name="Falquet L."/>
            <person name="Beverley S."/>
            <person name="Zangger H."/>
            <person name="Calderon-Copete S."/>
            <person name="Mottram J."/>
            <person name="Xenarios I."/>
        </authorList>
    </citation>
    <scope>NUCLEOTIDE SEQUENCE</scope>
    <source>
        <strain evidence="1">MHOM/BR/75/M4147/SSU:IR2SAT-LUC</strain>
    </source>
</reference>
<dbReference type="AlphaFoldDB" id="A0A1E1IWX5"/>
<organism evidence="1">
    <name type="scientific">Leishmania guyanensis</name>
    <dbReference type="NCBI Taxonomy" id="5670"/>
    <lineage>
        <taxon>Eukaryota</taxon>
        <taxon>Discoba</taxon>
        <taxon>Euglenozoa</taxon>
        <taxon>Kinetoplastea</taxon>
        <taxon>Metakinetoplastina</taxon>
        <taxon>Trypanosomatida</taxon>
        <taxon>Trypanosomatidae</taxon>
        <taxon>Leishmaniinae</taxon>
        <taxon>Leishmania</taxon>
        <taxon>Leishmania guyanensis species complex</taxon>
    </lineage>
</organism>
<protein>
    <submittedName>
        <fullName evidence="1">Uncharacterized protein</fullName>
    </submittedName>
</protein>
<evidence type="ECO:0000313" key="1">
    <source>
        <dbReference type="EMBL" id="CCM15782.1"/>
    </source>
</evidence>
<name>A0A1E1IWX5_LEIGU</name>
<gene>
    <name evidence="1" type="primary">LgM4147LRVhigh.23.01080.01390</name>
    <name evidence="1" type="ORF">BN36_2332970</name>
</gene>